<protein>
    <submittedName>
        <fullName evidence="1">Uncharacterized protein</fullName>
    </submittedName>
</protein>
<organism evidence="1 2">
    <name type="scientific">Brachionus plicatilis</name>
    <name type="common">Marine rotifer</name>
    <name type="synonym">Brachionus muelleri</name>
    <dbReference type="NCBI Taxonomy" id="10195"/>
    <lineage>
        <taxon>Eukaryota</taxon>
        <taxon>Metazoa</taxon>
        <taxon>Spiralia</taxon>
        <taxon>Gnathifera</taxon>
        <taxon>Rotifera</taxon>
        <taxon>Eurotatoria</taxon>
        <taxon>Monogononta</taxon>
        <taxon>Pseudotrocha</taxon>
        <taxon>Ploima</taxon>
        <taxon>Brachionidae</taxon>
        <taxon>Brachionus</taxon>
    </lineage>
</organism>
<dbReference type="EMBL" id="REGN01001534">
    <property type="protein sequence ID" value="RNA34023.1"/>
    <property type="molecule type" value="Genomic_DNA"/>
</dbReference>
<name>A0A3M7SDX9_BRAPC</name>
<gene>
    <name evidence="1" type="ORF">BpHYR1_023492</name>
</gene>
<evidence type="ECO:0000313" key="2">
    <source>
        <dbReference type="Proteomes" id="UP000276133"/>
    </source>
</evidence>
<reference evidence="1 2" key="1">
    <citation type="journal article" date="2018" name="Sci. Rep.">
        <title>Genomic signatures of local adaptation to the degree of environmental predictability in rotifers.</title>
        <authorList>
            <person name="Franch-Gras L."/>
            <person name="Hahn C."/>
            <person name="Garcia-Roger E.M."/>
            <person name="Carmona M.J."/>
            <person name="Serra M."/>
            <person name="Gomez A."/>
        </authorList>
    </citation>
    <scope>NUCLEOTIDE SEQUENCE [LARGE SCALE GENOMIC DNA]</scope>
    <source>
        <strain evidence="1">HYR1</strain>
    </source>
</reference>
<keyword evidence="2" id="KW-1185">Reference proteome</keyword>
<dbReference type="AlphaFoldDB" id="A0A3M7SDX9"/>
<sequence>MRDLKQFKFKRFRTKQEYKFSGSVCLKCLTVECLLQRDYPNDNIVKFFEPLEQIESQNKKNEIAFTYN</sequence>
<evidence type="ECO:0000313" key="1">
    <source>
        <dbReference type="EMBL" id="RNA34023.1"/>
    </source>
</evidence>
<accession>A0A3M7SDX9</accession>
<comment type="caution">
    <text evidence="1">The sequence shown here is derived from an EMBL/GenBank/DDBJ whole genome shotgun (WGS) entry which is preliminary data.</text>
</comment>
<dbReference type="Proteomes" id="UP000276133">
    <property type="component" value="Unassembled WGS sequence"/>
</dbReference>
<proteinExistence type="predicted"/>